<keyword evidence="2" id="KW-1185">Reference proteome</keyword>
<proteinExistence type="predicted"/>
<comment type="caution">
    <text evidence="1">The sequence shown here is derived from an EMBL/GenBank/DDBJ whole genome shotgun (WGS) entry which is preliminary data.</text>
</comment>
<dbReference type="Proteomes" id="UP001499959">
    <property type="component" value="Unassembled WGS sequence"/>
</dbReference>
<dbReference type="Pfam" id="PF04820">
    <property type="entry name" value="Trp_halogenase"/>
    <property type="match status" value="1"/>
</dbReference>
<dbReference type="PANTHER" id="PTHR43747:SF4">
    <property type="entry name" value="FLAVIN-DEPENDENT TRYPTOPHAN HALOGENASE"/>
    <property type="match status" value="1"/>
</dbReference>
<reference evidence="2" key="1">
    <citation type="journal article" date="2019" name="Int. J. Syst. Evol. Microbiol.">
        <title>The Global Catalogue of Microorganisms (GCM) 10K type strain sequencing project: providing services to taxonomists for standard genome sequencing and annotation.</title>
        <authorList>
            <consortium name="The Broad Institute Genomics Platform"/>
            <consortium name="The Broad Institute Genome Sequencing Center for Infectious Disease"/>
            <person name="Wu L."/>
            <person name="Ma J."/>
        </authorList>
    </citation>
    <scope>NUCLEOTIDE SEQUENCE [LARGE SCALE GENOMIC DNA]</scope>
    <source>
        <strain evidence="2">JCM 18204</strain>
    </source>
</reference>
<dbReference type="Gene3D" id="3.50.50.60">
    <property type="entry name" value="FAD/NAD(P)-binding domain"/>
    <property type="match status" value="1"/>
</dbReference>
<dbReference type="EMBL" id="BAABJE010000005">
    <property type="protein sequence ID" value="GAA4788690.1"/>
    <property type="molecule type" value="Genomic_DNA"/>
</dbReference>
<gene>
    <name evidence="1" type="ORF">GCM10023307_12220</name>
</gene>
<dbReference type="PIRSF" id="PIRSF011396">
    <property type="entry name" value="Trp_halogenase"/>
    <property type="match status" value="1"/>
</dbReference>
<name>A0ABP9B3E0_9GAMM</name>
<dbReference type="InterPro" id="IPR006905">
    <property type="entry name" value="Flavin_halogenase"/>
</dbReference>
<dbReference type="PANTHER" id="PTHR43747">
    <property type="entry name" value="FAD-BINDING PROTEIN"/>
    <property type="match status" value="1"/>
</dbReference>
<dbReference type="InterPro" id="IPR050816">
    <property type="entry name" value="Flavin-dep_Halogenase_NPB"/>
</dbReference>
<dbReference type="InterPro" id="IPR036188">
    <property type="entry name" value="FAD/NAD-bd_sf"/>
</dbReference>
<evidence type="ECO:0000313" key="2">
    <source>
        <dbReference type="Proteomes" id="UP001499959"/>
    </source>
</evidence>
<sequence>MSTSSDAVTGQPAAERVSQIVIVGGGTAGWMTAAALSKVLGRSYSIRLVESEEIGTVGVGEATIPMIKLYNTALDLDEAEFVRETMGSFKLGIEFVNWGRLGDSYIHGFGKIGQDLGLVPFYQYWLKMHQAGKAAPLDDYSINTFAARHNKFMRAVTDRPNSPLADIAYAYHFDAGLYARFLRRYAEARGVVRTEGKVMGVEQNPESGFIEAITLESGERVPGQLFVDCSGFRGLLIEQTLKTGYIDWTHWLPCDRAAAVPCVRTTPLTPYTRSTARDAGWQWRIPLQHRVGNGHVFSSRFISEDEAVATLMAKLEGEALAEPRVLRFVTGKRRKFWNKNVVAIGLASGFMEPLESTSIHLIQSSIARLTAFFPHAGFDETDIDEFNAHSDFEFDKIRDFLILHYHATERDDTPFWNYCRTMDVPESLTRKMALFNSNGRIFRDSSELFAEPSWMQVMHGQRMTPRGYHALVDVYPEEKIVEYMAGIRGVIANCTRVMPTHEEFIAKHCAAKPM</sequence>
<dbReference type="InterPro" id="IPR033856">
    <property type="entry name" value="Trp_halogen"/>
</dbReference>
<protein>
    <submittedName>
        <fullName evidence="1">Tryptophan 7-halogenase</fullName>
    </submittedName>
</protein>
<dbReference type="SUPFAM" id="SSF51905">
    <property type="entry name" value="FAD/NAD(P)-binding domain"/>
    <property type="match status" value="1"/>
</dbReference>
<organism evidence="1 2">
    <name type="scientific">Lysobacter hankyongensis</name>
    <dbReference type="NCBI Taxonomy" id="1176535"/>
    <lineage>
        <taxon>Bacteria</taxon>
        <taxon>Pseudomonadati</taxon>
        <taxon>Pseudomonadota</taxon>
        <taxon>Gammaproteobacteria</taxon>
        <taxon>Lysobacterales</taxon>
        <taxon>Lysobacteraceae</taxon>
        <taxon>Lysobacter</taxon>
    </lineage>
</organism>
<accession>A0ABP9B3E0</accession>
<evidence type="ECO:0000313" key="1">
    <source>
        <dbReference type="EMBL" id="GAA4788690.1"/>
    </source>
</evidence>
<dbReference type="RefSeq" id="WP_345302428.1">
    <property type="nucleotide sequence ID" value="NZ_BAABJE010000005.1"/>
</dbReference>